<evidence type="ECO:0000313" key="4">
    <source>
        <dbReference type="EMBL" id="VFR94321.1"/>
    </source>
</evidence>
<dbReference type="EMBL" id="CAADIO010000039">
    <property type="protein sequence ID" value="VFR94321.1"/>
    <property type="molecule type" value="Genomic_DNA"/>
</dbReference>
<gene>
    <name evidence="2" type="ORF">AMP9_0862</name>
    <name evidence="3" type="ORF">BRI6_0859</name>
    <name evidence="4" type="ORF">RAN3_0782</name>
</gene>
<reference evidence="4" key="1">
    <citation type="submission" date="2019-03" db="EMBL/GenBank/DDBJ databases">
        <authorList>
            <person name="Danneels B."/>
        </authorList>
    </citation>
    <scope>NUCLEOTIDE SEQUENCE</scope>
</reference>
<accession>A0A484V5L2</accession>
<dbReference type="EMBL" id="CAADII010000039">
    <property type="protein sequence ID" value="VFR55002.1"/>
    <property type="molecule type" value="Genomic_DNA"/>
</dbReference>
<protein>
    <submittedName>
        <fullName evidence="4">Uncharacterized protein</fullName>
    </submittedName>
</protein>
<dbReference type="EMBL" id="CAADHY010000020">
    <property type="protein sequence ID" value="VFR26133.1"/>
    <property type="molecule type" value="Genomic_DNA"/>
</dbReference>
<feature type="region of interest" description="Disordered" evidence="1">
    <location>
        <begin position="1"/>
        <end position="28"/>
    </location>
</feature>
<dbReference type="AlphaFoldDB" id="A0A484V5L2"/>
<organism evidence="4">
    <name type="scientific">plant metagenome</name>
    <dbReference type="NCBI Taxonomy" id="1297885"/>
    <lineage>
        <taxon>unclassified sequences</taxon>
        <taxon>metagenomes</taxon>
        <taxon>organismal metagenomes</taxon>
    </lineage>
</organism>
<evidence type="ECO:0000313" key="3">
    <source>
        <dbReference type="EMBL" id="VFR55002.1"/>
    </source>
</evidence>
<sequence>MGRTARTQAGMRGTRGGNEGRHGGLESWAEQWLEPPCRGRLPAI</sequence>
<evidence type="ECO:0000313" key="2">
    <source>
        <dbReference type="EMBL" id="VFR26133.1"/>
    </source>
</evidence>
<evidence type="ECO:0000256" key="1">
    <source>
        <dbReference type="SAM" id="MobiDB-lite"/>
    </source>
</evidence>
<name>A0A484V5L2_9ZZZZ</name>
<proteinExistence type="predicted"/>